<evidence type="ECO:0000256" key="9">
    <source>
        <dbReference type="SAM" id="Phobius"/>
    </source>
</evidence>
<sequence length="536" mass="58907">MKSEIIISSPVTDMELPANATVYEYISSKFSEYGEKPAITDTSSDRTINYNQLLDMIRRFGSSLIRMGFKKGDVFALYSPNLPEYAVAVLGIIAIGGIATTVNPLYTAEEVIKQLKLSGAQYIVGFPSNAANVIKAKETLNLKNAYVFGNAEGLTSFSTFFEDDGTLFLPDLSIHPDDVAFIPFSSGTTGLPKGVMLTHYNICSNMAQLMHPDFAVYKHDGPNLGLLPWYHIYGFVVIMAITLRAGGHLISMLRFDQEVFLKSIEKYKIKYANLVPPIYVLLSKSPMVKKFDLSTLKESISGAAPLDAETSSTVNQRIGFELVRQGTVGFGMTELSPASHLVRRMDGDSSQGSVGHCVPNTLAKIVDVETGESLGPGKDGELCIKGPQVMKGYFNNPEATANTIDKDGWLHTGDIGHYNEDKKFYIVDRLKELIKYKGFQVPPAELEGILLSNSKIADAAVIGIPDYEAGELPKAFVVKCDDITEEEVMDYVAIKVGPHKKLRGGVEFLEKIPKSASGKILRRELRKRESAKKKDN</sequence>
<dbReference type="eggNOG" id="KOG1176">
    <property type="taxonomic scope" value="Eukaryota"/>
</dbReference>
<proteinExistence type="inferred from homology"/>
<evidence type="ECO:0000259" key="11">
    <source>
        <dbReference type="Pfam" id="PF13193"/>
    </source>
</evidence>
<dbReference type="PANTHER" id="PTHR24096">
    <property type="entry name" value="LONG-CHAIN-FATTY-ACID--COA LIGASE"/>
    <property type="match status" value="1"/>
</dbReference>
<organism evidence="12 13">
    <name type="scientific">Trichoplax adhaerens</name>
    <name type="common">Trichoplax reptans</name>
    <dbReference type="NCBI Taxonomy" id="10228"/>
    <lineage>
        <taxon>Eukaryota</taxon>
        <taxon>Metazoa</taxon>
        <taxon>Placozoa</taxon>
        <taxon>Uniplacotomia</taxon>
        <taxon>Trichoplacea</taxon>
        <taxon>Trichoplacidae</taxon>
        <taxon>Trichoplax</taxon>
    </lineage>
</organism>
<evidence type="ECO:0000256" key="1">
    <source>
        <dbReference type="ARBA" id="ARBA00006432"/>
    </source>
</evidence>
<evidence type="ECO:0000256" key="5">
    <source>
        <dbReference type="ARBA" id="ARBA00022840"/>
    </source>
</evidence>
<keyword evidence="7" id="KW-0599">Photoprotein</keyword>
<dbReference type="InterPro" id="IPR045851">
    <property type="entry name" value="AMP-bd_C_sf"/>
</dbReference>
<feature type="transmembrane region" description="Helical" evidence="9">
    <location>
        <begin position="232"/>
        <end position="253"/>
    </location>
</feature>
<dbReference type="OMA" id="RVAAYKY"/>
<dbReference type="Pfam" id="PF00501">
    <property type="entry name" value="AMP-binding"/>
    <property type="match status" value="1"/>
</dbReference>
<evidence type="ECO:0000313" key="12">
    <source>
        <dbReference type="EMBL" id="EDV28566.1"/>
    </source>
</evidence>
<feature type="domain" description="AMP-binding enzyme C-terminal" evidence="11">
    <location>
        <begin position="445"/>
        <end position="519"/>
    </location>
</feature>
<comment type="similarity">
    <text evidence="1">Belongs to the ATP-dependent AMP-binding enzyme family.</text>
</comment>
<dbReference type="EMBL" id="DS985241">
    <property type="protein sequence ID" value="EDV28566.1"/>
    <property type="molecule type" value="Genomic_DNA"/>
</dbReference>
<keyword evidence="9" id="KW-0812">Transmembrane</keyword>
<dbReference type="FunFam" id="3.40.50.12780:FF:000003">
    <property type="entry name" value="Long-chain-fatty-acid--CoA ligase FadD"/>
    <property type="match status" value="1"/>
</dbReference>
<dbReference type="InterPro" id="IPR020845">
    <property type="entry name" value="AMP-binding_CS"/>
</dbReference>
<keyword evidence="9" id="KW-0472">Membrane</keyword>
<dbReference type="PhylomeDB" id="B3RK45"/>
<keyword evidence="4" id="KW-0547">Nucleotide-binding</keyword>
<reference evidence="12 13" key="1">
    <citation type="journal article" date="2008" name="Nature">
        <title>The Trichoplax genome and the nature of placozoans.</title>
        <authorList>
            <person name="Srivastava M."/>
            <person name="Begovic E."/>
            <person name="Chapman J."/>
            <person name="Putnam N.H."/>
            <person name="Hellsten U."/>
            <person name="Kawashima T."/>
            <person name="Kuo A."/>
            <person name="Mitros T."/>
            <person name="Salamov A."/>
            <person name="Carpenter M.L."/>
            <person name="Signorovitch A.Y."/>
            <person name="Moreno M.A."/>
            <person name="Kamm K."/>
            <person name="Grimwood J."/>
            <person name="Schmutz J."/>
            <person name="Shapiro H."/>
            <person name="Grigoriev I.V."/>
            <person name="Buss L.W."/>
            <person name="Schierwater B."/>
            <person name="Dellaporta S.L."/>
            <person name="Rokhsar D.S."/>
        </authorList>
    </citation>
    <scope>NUCLEOTIDE SEQUENCE [LARGE SCALE GENOMIC DNA]</scope>
    <source>
        <strain evidence="12 13">Grell-BS-1999</strain>
    </source>
</reference>
<dbReference type="PROSITE" id="PS00455">
    <property type="entry name" value="AMP_BINDING"/>
    <property type="match status" value="1"/>
</dbReference>
<dbReference type="Pfam" id="PF13193">
    <property type="entry name" value="AMP-binding_C"/>
    <property type="match status" value="1"/>
</dbReference>
<dbReference type="Gene3D" id="3.30.300.30">
    <property type="match status" value="1"/>
</dbReference>
<dbReference type="RefSeq" id="XP_002107768.1">
    <property type="nucleotide sequence ID" value="XM_002107732.1"/>
</dbReference>
<keyword evidence="13" id="KW-1185">Reference proteome</keyword>
<dbReference type="EC" id="1.13.12.7" evidence="2"/>
<dbReference type="OrthoDB" id="10253869at2759"/>
<gene>
    <name evidence="12" type="ORF">TRIADDRAFT_19127</name>
</gene>
<dbReference type="InterPro" id="IPR042099">
    <property type="entry name" value="ANL_N_sf"/>
</dbReference>
<accession>B3RK45</accession>
<evidence type="ECO:0000256" key="3">
    <source>
        <dbReference type="ARBA" id="ARBA00019043"/>
    </source>
</evidence>
<dbReference type="GO" id="GO:0016405">
    <property type="term" value="F:CoA-ligase activity"/>
    <property type="evidence" value="ECO:0000318"/>
    <property type="project" value="GO_Central"/>
</dbReference>
<evidence type="ECO:0000256" key="6">
    <source>
        <dbReference type="ARBA" id="ARBA00023223"/>
    </source>
</evidence>
<dbReference type="Proteomes" id="UP000009022">
    <property type="component" value="Unassembled WGS sequence"/>
</dbReference>
<dbReference type="HOGENOM" id="CLU_000022_59_2_1"/>
<keyword evidence="6" id="KW-0455">Luminescence</keyword>
<dbReference type="GO" id="GO:0005524">
    <property type="term" value="F:ATP binding"/>
    <property type="evidence" value="ECO:0007669"/>
    <property type="project" value="UniProtKB-KW"/>
</dbReference>
<evidence type="ECO:0000256" key="4">
    <source>
        <dbReference type="ARBA" id="ARBA00022741"/>
    </source>
</evidence>
<keyword evidence="5" id="KW-0067">ATP-binding</keyword>
<dbReference type="CTD" id="6749793"/>
<dbReference type="InParanoid" id="B3RK45"/>
<evidence type="ECO:0000256" key="2">
    <source>
        <dbReference type="ARBA" id="ARBA00012532"/>
    </source>
</evidence>
<evidence type="ECO:0000313" key="13">
    <source>
        <dbReference type="Proteomes" id="UP000009022"/>
    </source>
</evidence>
<dbReference type="InterPro" id="IPR025110">
    <property type="entry name" value="AMP-bd_C"/>
</dbReference>
<keyword evidence="9" id="KW-1133">Transmembrane helix</keyword>
<evidence type="ECO:0000256" key="7">
    <source>
        <dbReference type="ARBA" id="ARBA00023262"/>
    </source>
</evidence>
<dbReference type="SUPFAM" id="SSF56801">
    <property type="entry name" value="Acetyl-CoA synthetase-like"/>
    <property type="match status" value="1"/>
</dbReference>
<dbReference type="KEGG" id="tad:TRIADDRAFT_19127"/>
<name>B3RK45_TRIAD</name>
<dbReference type="FunFam" id="3.30.300.30:FF:000007">
    <property type="entry name" value="4-coumarate--CoA ligase 2"/>
    <property type="match status" value="1"/>
</dbReference>
<dbReference type="PANTHER" id="PTHR24096:SF422">
    <property type="entry name" value="BCDNA.GH02901"/>
    <property type="match status" value="1"/>
</dbReference>
<dbReference type="InterPro" id="IPR000873">
    <property type="entry name" value="AMP-dep_synth/lig_dom"/>
</dbReference>
<feature type="transmembrane region" description="Helical" evidence="9">
    <location>
        <begin position="85"/>
        <end position="106"/>
    </location>
</feature>
<feature type="domain" description="AMP-dependent synthetase/ligase" evidence="10">
    <location>
        <begin position="32"/>
        <end position="394"/>
    </location>
</feature>
<evidence type="ECO:0000259" key="10">
    <source>
        <dbReference type="Pfam" id="PF00501"/>
    </source>
</evidence>
<dbReference type="FunCoup" id="B3RK45">
    <property type="interactions" value="751"/>
</dbReference>
<dbReference type="AlphaFoldDB" id="B3RK45"/>
<dbReference type="GO" id="GO:0008218">
    <property type="term" value="P:bioluminescence"/>
    <property type="evidence" value="ECO:0007669"/>
    <property type="project" value="UniProtKB-KW"/>
</dbReference>
<dbReference type="CDD" id="cd05911">
    <property type="entry name" value="Firefly_Luc_like"/>
    <property type="match status" value="1"/>
</dbReference>
<comment type="catalytic activity">
    <reaction evidence="8">
        <text>firefly D-luciferin + ATP + O2 = firefly oxyluciferin + hnu + AMP + CO2 + diphosphate</text>
        <dbReference type="Rhea" id="RHEA:10732"/>
        <dbReference type="ChEBI" id="CHEBI:15379"/>
        <dbReference type="ChEBI" id="CHEBI:16526"/>
        <dbReference type="ChEBI" id="CHEBI:16792"/>
        <dbReference type="ChEBI" id="CHEBI:30212"/>
        <dbReference type="ChEBI" id="CHEBI:30616"/>
        <dbReference type="ChEBI" id="CHEBI:33019"/>
        <dbReference type="ChEBI" id="CHEBI:58038"/>
        <dbReference type="ChEBI" id="CHEBI:456215"/>
        <dbReference type="EC" id="1.13.12.7"/>
    </reaction>
</comment>
<dbReference type="GeneID" id="6749793"/>
<evidence type="ECO:0000256" key="8">
    <source>
        <dbReference type="ARBA" id="ARBA00048497"/>
    </source>
</evidence>
<protein>
    <recommendedName>
        <fullName evidence="3">Luciferin 4-monooxygenase</fullName>
        <ecNumber evidence="2">1.13.12.7</ecNumber>
    </recommendedName>
</protein>
<dbReference type="STRING" id="10228.B3RK45"/>
<dbReference type="Gene3D" id="3.40.50.12780">
    <property type="entry name" value="N-terminal domain of ligase-like"/>
    <property type="match status" value="1"/>
</dbReference>